<evidence type="ECO:0000313" key="2">
    <source>
        <dbReference type="EMBL" id="KAH3880992.1"/>
    </source>
</evidence>
<comment type="caution">
    <text evidence="2">The sequence shown here is derived from an EMBL/GenBank/DDBJ whole genome shotgun (WGS) entry which is preliminary data.</text>
</comment>
<protein>
    <submittedName>
        <fullName evidence="2">Uncharacterized protein</fullName>
    </submittedName>
</protein>
<keyword evidence="3" id="KW-1185">Reference proteome</keyword>
<accession>A0A9D4MTJ6</accession>
<proteinExistence type="predicted"/>
<gene>
    <name evidence="2" type="ORF">DPMN_004915</name>
</gene>
<feature type="signal peptide" evidence="1">
    <location>
        <begin position="1"/>
        <end position="18"/>
    </location>
</feature>
<evidence type="ECO:0000313" key="3">
    <source>
        <dbReference type="Proteomes" id="UP000828390"/>
    </source>
</evidence>
<evidence type="ECO:0000256" key="1">
    <source>
        <dbReference type="SAM" id="SignalP"/>
    </source>
</evidence>
<reference evidence="2" key="2">
    <citation type="submission" date="2020-11" db="EMBL/GenBank/DDBJ databases">
        <authorList>
            <person name="McCartney M.A."/>
            <person name="Auch B."/>
            <person name="Kono T."/>
            <person name="Mallez S."/>
            <person name="Becker A."/>
            <person name="Gohl D.M."/>
            <person name="Silverstein K.A.T."/>
            <person name="Koren S."/>
            <person name="Bechman K.B."/>
            <person name="Herman A."/>
            <person name="Abrahante J.E."/>
            <person name="Garbe J."/>
        </authorList>
    </citation>
    <scope>NUCLEOTIDE SEQUENCE</scope>
    <source>
        <strain evidence="2">Duluth1</strain>
        <tissue evidence="2">Whole animal</tissue>
    </source>
</reference>
<organism evidence="2 3">
    <name type="scientific">Dreissena polymorpha</name>
    <name type="common">Zebra mussel</name>
    <name type="synonym">Mytilus polymorpha</name>
    <dbReference type="NCBI Taxonomy" id="45954"/>
    <lineage>
        <taxon>Eukaryota</taxon>
        <taxon>Metazoa</taxon>
        <taxon>Spiralia</taxon>
        <taxon>Lophotrochozoa</taxon>
        <taxon>Mollusca</taxon>
        <taxon>Bivalvia</taxon>
        <taxon>Autobranchia</taxon>
        <taxon>Heteroconchia</taxon>
        <taxon>Euheterodonta</taxon>
        <taxon>Imparidentia</taxon>
        <taxon>Neoheterodontei</taxon>
        <taxon>Myida</taxon>
        <taxon>Dreissenoidea</taxon>
        <taxon>Dreissenidae</taxon>
        <taxon>Dreissena</taxon>
    </lineage>
</organism>
<dbReference type="AlphaFoldDB" id="A0A9D4MTJ6"/>
<name>A0A9D4MTJ6_DREPO</name>
<sequence>MLKCLVFLLVAMFPVAYGISIPGLNTTEPFDHVAQLDERGMFTLFWNFNSTHNTLEAHVETKGW</sequence>
<dbReference type="Proteomes" id="UP000828390">
    <property type="component" value="Unassembled WGS sequence"/>
</dbReference>
<dbReference type="EMBL" id="JAIWYP010000001">
    <property type="protein sequence ID" value="KAH3880992.1"/>
    <property type="molecule type" value="Genomic_DNA"/>
</dbReference>
<keyword evidence="1" id="KW-0732">Signal</keyword>
<feature type="chain" id="PRO_5038649081" evidence="1">
    <location>
        <begin position="19"/>
        <end position="64"/>
    </location>
</feature>
<reference evidence="2" key="1">
    <citation type="journal article" date="2019" name="bioRxiv">
        <title>The Genome of the Zebra Mussel, Dreissena polymorpha: A Resource for Invasive Species Research.</title>
        <authorList>
            <person name="McCartney M.A."/>
            <person name="Auch B."/>
            <person name="Kono T."/>
            <person name="Mallez S."/>
            <person name="Zhang Y."/>
            <person name="Obille A."/>
            <person name="Becker A."/>
            <person name="Abrahante J.E."/>
            <person name="Garbe J."/>
            <person name="Badalamenti J.P."/>
            <person name="Herman A."/>
            <person name="Mangelson H."/>
            <person name="Liachko I."/>
            <person name="Sullivan S."/>
            <person name="Sone E.D."/>
            <person name="Koren S."/>
            <person name="Silverstein K.A.T."/>
            <person name="Beckman K.B."/>
            <person name="Gohl D.M."/>
        </authorList>
    </citation>
    <scope>NUCLEOTIDE SEQUENCE</scope>
    <source>
        <strain evidence="2">Duluth1</strain>
        <tissue evidence="2">Whole animal</tissue>
    </source>
</reference>